<feature type="domain" description="EAL" evidence="2">
    <location>
        <begin position="469"/>
        <end position="719"/>
    </location>
</feature>
<feature type="domain" description="GGDEF" evidence="3">
    <location>
        <begin position="328"/>
        <end position="460"/>
    </location>
</feature>
<dbReference type="InterPro" id="IPR052155">
    <property type="entry name" value="Biofilm_reg_signaling"/>
</dbReference>
<dbReference type="Gene3D" id="3.30.450.40">
    <property type="match status" value="1"/>
</dbReference>
<dbReference type="Pfam" id="PF01590">
    <property type="entry name" value="GAF"/>
    <property type="match status" value="1"/>
</dbReference>
<dbReference type="SUPFAM" id="SSF55073">
    <property type="entry name" value="Nucleotide cyclase"/>
    <property type="match status" value="1"/>
</dbReference>
<dbReference type="InterPro" id="IPR035965">
    <property type="entry name" value="PAS-like_dom_sf"/>
</dbReference>
<dbReference type="Gene3D" id="3.30.450.20">
    <property type="entry name" value="PAS domain"/>
    <property type="match status" value="1"/>
</dbReference>
<dbReference type="InterPro" id="IPR000700">
    <property type="entry name" value="PAS-assoc_C"/>
</dbReference>
<dbReference type="Gene3D" id="3.20.20.450">
    <property type="entry name" value="EAL domain"/>
    <property type="match status" value="1"/>
</dbReference>
<evidence type="ECO:0000259" key="1">
    <source>
        <dbReference type="PROSITE" id="PS50113"/>
    </source>
</evidence>
<dbReference type="EMBL" id="JBHSEP010000004">
    <property type="protein sequence ID" value="MFC4598123.1"/>
    <property type="molecule type" value="Genomic_DNA"/>
</dbReference>
<dbReference type="SMART" id="SM00052">
    <property type="entry name" value="EAL"/>
    <property type="match status" value="1"/>
</dbReference>
<dbReference type="Proteomes" id="UP001596028">
    <property type="component" value="Unassembled WGS sequence"/>
</dbReference>
<dbReference type="PROSITE" id="PS50887">
    <property type="entry name" value="GGDEF"/>
    <property type="match status" value="1"/>
</dbReference>
<keyword evidence="5" id="KW-1185">Reference proteome</keyword>
<reference evidence="5" key="1">
    <citation type="journal article" date="2019" name="Int. J. Syst. Evol. Microbiol.">
        <title>The Global Catalogue of Microorganisms (GCM) 10K type strain sequencing project: providing services to taxonomists for standard genome sequencing and annotation.</title>
        <authorList>
            <consortium name="The Broad Institute Genomics Platform"/>
            <consortium name="The Broad Institute Genome Sequencing Center for Infectious Disease"/>
            <person name="Wu L."/>
            <person name="Ma J."/>
        </authorList>
    </citation>
    <scope>NUCLEOTIDE SEQUENCE [LARGE SCALE GENOMIC DNA]</scope>
    <source>
        <strain evidence="5">CCUG 49571</strain>
    </source>
</reference>
<evidence type="ECO:0000313" key="4">
    <source>
        <dbReference type="EMBL" id="MFC4598123.1"/>
    </source>
</evidence>
<name>A0ABV9FA66_9BACL</name>
<gene>
    <name evidence="4" type="ORF">ACFO3S_07700</name>
</gene>
<dbReference type="InterPro" id="IPR000160">
    <property type="entry name" value="GGDEF_dom"/>
</dbReference>
<dbReference type="PIRSF" id="PIRSF005925">
    <property type="entry name" value="Dos"/>
    <property type="match status" value="1"/>
</dbReference>
<dbReference type="CDD" id="cd01948">
    <property type="entry name" value="EAL"/>
    <property type="match status" value="1"/>
</dbReference>
<dbReference type="Gene3D" id="3.30.70.270">
    <property type="match status" value="1"/>
</dbReference>
<dbReference type="SUPFAM" id="SSF55785">
    <property type="entry name" value="PYP-like sensor domain (PAS domain)"/>
    <property type="match status" value="1"/>
</dbReference>
<dbReference type="InterPro" id="IPR001633">
    <property type="entry name" value="EAL_dom"/>
</dbReference>
<dbReference type="InterPro" id="IPR043128">
    <property type="entry name" value="Rev_trsase/Diguanyl_cyclase"/>
</dbReference>
<evidence type="ECO:0000259" key="2">
    <source>
        <dbReference type="PROSITE" id="PS50883"/>
    </source>
</evidence>
<dbReference type="NCBIfam" id="TIGR00254">
    <property type="entry name" value="GGDEF"/>
    <property type="match status" value="1"/>
</dbReference>
<dbReference type="SUPFAM" id="SSF141868">
    <property type="entry name" value="EAL domain-like"/>
    <property type="match status" value="1"/>
</dbReference>
<dbReference type="InterPro" id="IPR012226">
    <property type="entry name" value="Diguanyl_cyclase/Pdiesterase"/>
</dbReference>
<dbReference type="InterPro" id="IPR035919">
    <property type="entry name" value="EAL_sf"/>
</dbReference>
<dbReference type="PANTHER" id="PTHR44757">
    <property type="entry name" value="DIGUANYLATE CYCLASE DGCP"/>
    <property type="match status" value="1"/>
</dbReference>
<dbReference type="PROSITE" id="PS50883">
    <property type="entry name" value="EAL"/>
    <property type="match status" value="1"/>
</dbReference>
<dbReference type="Pfam" id="PF00990">
    <property type="entry name" value="GGDEF"/>
    <property type="match status" value="1"/>
</dbReference>
<proteinExistence type="predicted"/>
<comment type="caution">
    <text evidence="4">The sequence shown here is derived from an EMBL/GenBank/DDBJ whole genome shotgun (WGS) entry which is preliminary data.</text>
</comment>
<dbReference type="SUPFAM" id="SSF55781">
    <property type="entry name" value="GAF domain-like"/>
    <property type="match status" value="1"/>
</dbReference>
<dbReference type="InterPro" id="IPR003018">
    <property type="entry name" value="GAF"/>
</dbReference>
<dbReference type="Pfam" id="PF00563">
    <property type="entry name" value="EAL"/>
    <property type="match status" value="1"/>
</dbReference>
<dbReference type="CDD" id="cd01949">
    <property type="entry name" value="GGDEF"/>
    <property type="match status" value="1"/>
</dbReference>
<dbReference type="SMART" id="SM00065">
    <property type="entry name" value="GAF"/>
    <property type="match status" value="1"/>
</dbReference>
<dbReference type="InterPro" id="IPR029016">
    <property type="entry name" value="GAF-like_dom_sf"/>
</dbReference>
<dbReference type="InterPro" id="IPR029787">
    <property type="entry name" value="Nucleotide_cyclase"/>
</dbReference>
<evidence type="ECO:0000259" key="3">
    <source>
        <dbReference type="PROSITE" id="PS50887"/>
    </source>
</evidence>
<evidence type="ECO:0000313" key="5">
    <source>
        <dbReference type="Proteomes" id="UP001596028"/>
    </source>
</evidence>
<dbReference type="PANTHER" id="PTHR44757:SF2">
    <property type="entry name" value="BIOFILM ARCHITECTURE MAINTENANCE PROTEIN MBAA"/>
    <property type="match status" value="1"/>
</dbReference>
<dbReference type="PROSITE" id="PS50113">
    <property type="entry name" value="PAC"/>
    <property type="match status" value="1"/>
</dbReference>
<accession>A0ABV9FA66</accession>
<protein>
    <submittedName>
        <fullName evidence="4">EAL domain-containing protein</fullName>
    </submittedName>
</protein>
<feature type="domain" description="PAC" evidence="1">
    <location>
        <begin position="78"/>
        <end position="133"/>
    </location>
</feature>
<organism evidence="4 5">
    <name type="scientific">Cohnella hongkongensis</name>
    <dbReference type="NCBI Taxonomy" id="178337"/>
    <lineage>
        <taxon>Bacteria</taxon>
        <taxon>Bacillati</taxon>
        <taxon>Bacillota</taxon>
        <taxon>Bacilli</taxon>
        <taxon>Bacillales</taxon>
        <taxon>Paenibacillaceae</taxon>
        <taxon>Cohnella</taxon>
    </lineage>
</organism>
<sequence>MNKPDIQSGDGNRTLFQSINGFRVLMEAIPYPVFVKDLRDGVIVQNQVAKKLFDLAQRSGRLLSLLDFGQNNPNLWVKREPISTFEELMLNGESISFHILQIPIFDEDGSRRGLLISCHDVTESVRLQKSLLQQNDVLEMIANREPLNQILRSIILDVEGQTDAVVSVLCKEGNTLVHCEAPNLPEAYIDAINGMSIGPTNGSCGTAAYSKAQIVSIDITTDPLWDDYRHIAAPHGFKACWSTPILGKEQEVLGTFALYYKHVHAPSYMEQEVIKIATHLSKLAIQQELAEQQIKHMAYYDLITDLPNRKFLNEELELKIKASESQDHTLAVMVLDLDDFKMVNDSIGNELGDVLIREIGNRIAHSLSREGFVARVDGDEFAILLSDASVEEACEEARKILDGFAVPFCVNGQDCFVTASIGICLSPYDGQEAGALIMHADAAMYEAKRKGGNRFQLYSSDFDYPASERLALLTDLRKAVNSSDFTLDYQPQFDVVNRELIGFEALIRWNHKEKGRIEPGTFITLAEDRGLIQKIGDWVLQEACRQWKEWRDLYQKEVLISINLSPQQLFEPGFANKVQEILSTYEMEPACLEIEVTENMMMNPDKVIKILQDLKQVGVKIAIDDFGTGYSSLSYLIALPFDRLKIDRSFIVNLLNDTKTRSIVKMLIDLGNNLNVQVIAEGVEEEEQLLFLSSHGCSQVQGFYTGHPVQPRLAAKMLI</sequence>
<dbReference type="SMART" id="SM00267">
    <property type="entry name" value="GGDEF"/>
    <property type="match status" value="1"/>
</dbReference>
<dbReference type="RefSeq" id="WP_378094051.1">
    <property type="nucleotide sequence ID" value="NZ_JBHSEP010000004.1"/>
</dbReference>